<dbReference type="AlphaFoldDB" id="A0A6G1CM80"/>
<dbReference type="SUPFAM" id="SSF101148">
    <property type="entry name" value="Plant invertase/pectin methylesterase inhibitor"/>
    <property type="match status" value="1"/>
</dbReference>
<sequence length="186" mass="19223">MDKAAIFAALSLSVTATLLLAGSDTCDGAPSMSAVAACQMASTGRLYQFCRDILGTSPEAREVTNYVVAAANATTLTYEVTKVSAGKVLADPSSSEGLKSACRTCLDKCGQARVLVAGLIDHLHGCSLTDILTDCTTAVAAVDDCATAVLPVGGNTQFYDQILFSRDRSVLALKLAILLVPNKLAS</sequence>
<dbReference type="OrthoDB" id="676883at2759"/>
<dbReference type="PANTHER" id="PTHR34838:SF3">
    <property type="entry name" value="OS08G0142100 PROTEIN"/>
    <property type="match status" value="1"/>
</dbReference>
<proteinExistence type="predicted"/>
<keyword evidence="3" id="KW-1185">Reference proteome</keyword>
<dbReference type="Gene3D" id="1.20.140.40">
    <property type="entry name" value="Invertase/pectin methylesterase inhibitor family protein"/>
    <property type="match status" value="1"/>
</dbReference>
<evidence type="ECO:0008006" key="4">
    <source>
        <dbReference type="Google" id="ProtNLM"/>
    </source>
</evidence>
<feature type="chain" id="PRO_5026141500" description="Pectinesterase inhibitor domain-containing protein" evidence="1">
    <location>
        <begin position="29"/>
        <end position="186"/>
    </location>
</feature>
<dbReference type="Proteomes" id="UP000479710">
    <property type="component" value="Unassembled WGS sequence"/>
</dbReference>
<feature type="signal peptide" evidence="1">
    <location>
        <begin position="1"/>
        <end position="28"/>
    </location>
</feature>
<evidence type="ECO:0000313" key="3">
    <source>
        <dbReference type="Proteomes" id="UP000479710"/>
    </source>
</evidence>
<reference evidence="2 3" key="1">
    <citation type="submission" date="2019-11" db="EMBL/GenBank/DDBJ databases">
        <title>Whole genome sequence of Oryza granulata.</title>
        <authorList>
            <person name="Li W."/>
        </authorList>
    </citation>
    <scope>NUCLEOTIDE SEQUENCE [LARGE SCALE GENOMIC DNA]</scope>
    <source>
        <strain evidence="3">cv. Menghai</strain>
        <tissue evidence="2">Leaf</tissue>
    </source>
</reference>
<protein>
    <recommendedName>
        <fullName evidence="4">Pectinesterase inhibitor domain-containing protein</fullName>
    </recommendedName>
</protein>
<dbReference type="InterPro" id="IPR035513">
    <property type="entry name" value="Invertase/methylesterase_inhib"/>
</dbReference>
<accession>A0A6G1CM80</accession>
<organism evidence="2 3">
    <name type="scientific">Oryza meyeriana var. granulata</name>
    <dbReference type="NCBI Taxonomy" id="110450"/>
    <lineage>
        <taxon>Eukaryota</taxon>
        <taxon>Viridiplantae</taxon>
        <taxon>Streptophyta</taxon>
        <taxon>Embryophyta</taxon>
        <taxon>Tracheophyta</taxon>
        <taxon>Spermatophyta</taxon>
        <taxon>Magnoliopsida</taxon>
        <taxon>Liliopsida</taxon>
        <taxon>Poales</taxon>
        <taxon>Poaceae</taxon>
        <taxon>BOP clade</taxon>
        <taxon>Oryzoideae</taxon>
        <taxon>Oryzeae</taxon>
        <taxon>Oryzinae</taxon>
        <taxon>Oryza</taxon>
        <taxon>Oryza meyeriana</taxon>
    </lineage>
</organism>
<keyword evidence="1" id="KW-0732">Signal</keyword>
<evidence type="ECO:0000256" key="1">
    <source>
        <dbReference type="SAM" id="SignalP"/>
    </source>
</evidence>
<gene>
    <name evidence="2" type="ORF">E2562_038314</name>
</gene>
<dbReference type="EMBL" id="SPHZ02000009">
    <property type="protein sequence ID" value="KAF0901191.1"/>
    <property type="molecule type" value="Genomic_DNA"/>
</dbReference>
<comment type="caution">
    <text evidence="2">The sequence shown here is derived from an EMBL/GenBank/DDBJ whole genome shotgun (WGS) entry which is preliminary data.</text>
</comment>
<dbReference type="PANTHER" id="PTHR34838">
    <property type="entry name" value="OS08G0142100 PROTEIN-RELATED"/>
    <property type="match status" value="1"/>
</dbReference>
<name>A0A6G1CM80_9ORYZ</name>
<evidence type="ECO:0000313" key="2">
    <source>
        <dbReference type="EMBL" id="KAF0901191.1"/>
    </source>
</evidence>